<dbReference type="Pfam" id="PF07811">
    <property type="entry name" value="TadE"/>
    <property type="match status" value="1"/>
</dbReference>
<name>A0A4U1MMX8_9BACL</name>
<evidence type="ECO:0000313" key="4">
    <source>
        <dbReference type="Proteomes" id="UP000310541"/>
    </source>
</evidence>
<keyword evidence="1" id="KW-0472">Membrane</keyword>
<reference evidence="3 4" key="1">
    <citation type="submission" date="2019-04" db="EMBL/GenBank/DDBJ databases">
        <title>Genome sequence of Bacillus hwajinpoensis strain Y2.</title>
        <authorList>
            <person name="Fair J.L."/>
            <person name="Maclea K.S."/>
        </authorList>
    </citation>
    <scope>NUCLEOTIDE SEQUENCE [LARGE SCALE GENOMIC DNA]</scope>
    <source>
        <strain evidence="3 4">Y2</strain>
    </source>
</reference>
<gene>
    <name evidence="3" type="ORF">FBF83_04865</name>
</gene>
<comment type="caution">
    <text evidence="3">The sequence shown here is derived from an EMBL/GenBank/DDBJ whole genome shotgun (WGS) entry which is preliminary data.</text>
</comment>
<dbReference type="AlphaFoldDB" id="A0A4U1MMX8"/>
<evidence type="ECO:0000259" key="2">
    <source>
        <dbReference type="Pfam" id="PF07811"/>
    </source>
</evidence>
<accession>A0A4U1MMX8</accession>
<proteinExistence type="predicted"/>
<sequence>MCCTSRRDRMKSEKGQSMVEFALVLPVLVMLLFGIVDFGRIFHAYITIDHASREAARVASIGESDSKIVSTAVSSGSSIHLTSGQVSVSPGGTKTAGSDVRVTITYPVTFLTPVISSISGPITLSSSAAMRVE</sequence>
<dbReference type="OrthoDB" id="1683505at2"/>
<feature type="transmembrane region" description="Helical" evidence="1">
    <location>
        <begin position="21"/>
        <end position="42"/>
    </location>
</feature>
<dbReference type="Proteomes" id="UP000310541">
    <property type="component" value="Unassembled WGS sequence"/>
</dbReference>
<protein>
    <submittedName>
        <fullName evidence="3">Pilus assembly protein</fullName>
    </submittedName>
</protein>
<organism evidence="3 4">
    <name type="scientific">Guptibacillus hwajinpoensis</name>
    <dbReference type="NCBI Taxonomy" id="208199"/>
    <lineage>
        <taxon>Bacteria</taxon>
        <taxon>Bacillati</taxon>
        <taxon>Bacillota</taxon>
        <taxon>Bacilli</taxon>
        <taxon>Bacillales</taxon>
        <taxon>Guptibacillaceae</taxon>
        <taxon>Guptibacillus</taxon>
    </lineage>
</organism>
<evidence type="ECO:0000256" key="1">
    <source>
        <dbReference type="SAM" id="Phobius"/>
    </source>
</evidence>
<keyword evidence="1" id="KW-1133">Transmembrane helix</keyword>
<keyword evidence="1" id="KW-0812">Transmembrane</keyword>
<dbReference type="EMBL" id="SWFM01000001">
    <property type="protein sequence ID" value="TKD72134.1"/>
    <property type="molecule type" value="Genomic_DNA"/>
</dbReference>
<evidence type="ECO:0000313" key="3">
    <source>
        <dbReference type="EMBL" id="TKD72134.1"/>
    </source>
</evidence>
<dbReference type="InterPro" id="IPR012495">
    <property type="entry name" value="TadE-like_dom"/>
</dbReference>
<feature type="domain" description="TadE-like" evidence="2">
    <location>
        <begin position="15"/>
        <end position="57"/>
    </location>
</feature>